<name>A0A0F9EBU7_9ZZZZ</name>
<dbReference type="AlphaFoldDB" id="A0A0F9EBU7"/>
<organism evidence="1">
    <name type="scientific">marine sediment metagenome</name>
    <dbReference type="NCBI Taxonomy" id="412755"/>
    <lineage>
        <taxon>unclassified sequences</taxon>
        <taxon>metagenomes</taxon>
        <taxon>ecological metagenomes</taxon>
    </lineage>
</organism>
<proteinExistence type="predicted"/>
<evidence type="ECO:0000313" key="1">
    <source>
        <dbReference type="EMBL" id="KKL71533.1"/>
    </source>
</evidence>
<gene>
    <name evidence="1" type="ORF">LCGC14_2093970</name>
</gene>
<reference evidence="1" key="1">
    <citation type="journal article" date="2015" name="Nature">
        <title>Complex archaea that bridge the gap between prokaryotes and eukaryotes.</title>
        <authorList>
            <person name="Spang A."/>
            <person name="Saw J.H."/>
            <person name="Jorgensen S.L."/>
            <person name="Zaremba-Niedzwiedzka K."/>
            <person name="Martijn J."/>
            <person name="Lind A.E."/>
            <person name="van Eijk R."/>
            <person name="Schleper C."/>
            <person name="Guy L."/>
            <person name="Ettema T.J."/>
        </authorList>
    </citation>
    <scope>NUCLEOTIDE SEQUENCE</scope>
</reference>
<protein>
    <submittedName>
        <fullName evidence="1">Uncharacterized protein</fullName>
    </submittedName>
</protein>
<comment type="caution">
    <text evidence="1">The sequence shown here is derived from an EMBL/GenBank/DDBJ whole genome shotgun (WGS) entry which is preliminary data.</text>
</comment>
<accession>A0A0F9EBU7</accession>
<sequence>MSNEYKLNCPILDSYGYHYMSEYPGDEHKQICVTKCTFEVCVVECRQLMVPNTVRPKLKYRECRERNWPLELARVRAYSNRAGRP</sequence>
<dbReference type="EMBL" id="LAZR01025563">
    <property type="protein sequence ID" value="KKL71533.1"/>
    <property type="molecule type" value="Genomic_DNA"/>
</dbReference>